<feature type="compositionally biased region" description="Polar residues" evidence="1">
    <location>
        <begin position="1"/>
        <end position="10"/>
    </location>
</feature>
<gene>
    <name evidence="2" type="ORF">UFOVP515_11</name>
</gene>
<protein>
    <submittedName>
        <fullName evidence="2">Uncharacterized protein</fullName>
    </submittedName>
</protein>
<organism evidence="2">
    <name type="scientific">uncultured Caudovirales phage</name>
    <dbReference type="NCBI Taxonomy" id="2100421"/>
    <lineage>
        <taxon>Viruses</taxon>
        <taxon>Duplodnaviria</taxon>
        <taxon>Heunggongvirae</taxon>
        <taxon>Uroviricota</taxon>
        <taxon>Caudoviricetes</taxon>
        <taxon>Peduoviridae</taxon>
        <taxon>Maltschvirus</taxon>
        <taxon>Maltschvirus maltsch</taxon>
    </lineage>
</organism>
<dbReference type="EMBL" id="LR796482">
    <property type="protein sequence ID" value="CAB4147083.1"/>
    <property type="molecule type" value="Genomic_DNA"/>
</dbReference>
<evidence type="ECO:0000313" key="2">
    <source>
        <dbReference type="EMBL" id="CAB4147083.1"/>
    </source>
</evidence>
<accession>A0A6J5MNR6</accession>
<dbReference type="InterPro" id="IPR008983">
    <property type="entry name" value="Tumour_necrosis_fac-like_dom"/>
</dbReference>
<reference evidence="2" key="1">
    <citation type="submission" date="2020-04" db="EMBL/GenBank/DDBJ databases">
        <authorList>
            <person name="Chiriac C."/>
            <person name="Salcher M."/>
            <person name="Ghai R."/>
            <person name="Kavagutti S V."/>
        </authorList>
    </citation>
    <scope>NUCLEOTIDE SEQUENCE</scope>
</reference>
<name>A0A6J5MNR6_9CAUD</name>
<sequence>MTNFYQQLQTPAVPDLPNPQDKYDRLTVAQTNGALRTFFLKLTNALQSIASPRGGRFINMPYGAFQDSTDQTAANTTTAYAITFDTTDFNNGVTLSNSSRLNVSQSGIYNIQFSVQFKNTTNDTQDVDVWFKKNGTNIDNSNSRFGLPARKSSGDPSHLISAMNFFVSMETNDYIEIMWRPSDVGVSIEHFATSSTPTRPAIPSVITTVTFVSNLSA</sequence>
<feature type="region of interest" description="Disordered" evidence="1">
    <location>
        <begin position="1"/>
        <end position="21"/>
    </location>
</feature>
<dbReference type="Gene3D" id="2.60.120.40">
    <property type="match status" value="1"/>
</dbReference>
<evidence type="ECO:0000256" key="1">
    <source>
        <dbReference type="SAM" id="MobiDB-lite"/>
    </source>
</evidence>
<proteinExistence type="predicted"/>